<dbReference type="Gene3D" id="1.10.1670.10">
    <property type="entry name" value="Helix-hairpin-Helix base-excision DNA repair enzymes (C-terminal)"/>
    <property type="match status" value="1"/>
</dbReference>
<sequence length="350" mass="39681">MSSKRFAHQLLHWYQTQGRKNLPWQKNRLPYNIWVSEIMLQQTQVVTVIDYYQRFMARFPDVNSLAAATTDEVMHLWAGLGYYTRARNLHRCAQKVVTEHQGEFPVHSLEAMQNLPGIGPSTAAAICAFSTGQRAVILDGNVKRVVARYFAIEGWYGKAQVSKQLWQAADQLTPNEQLPEYTQAIMDLGATLCTRSKPQCEICPVASGCAAKAQNLTEQLPTPRPKKTLAQKTRYALVVLNSQGAVLLEKRPDQGIWGGLWSFPEFTDPQALEEWILTHQPLAKLEPSLKITQSHLFSHYQLTLHLWVAQLAKPQLAENPANYTNQLNWYDQKKFGNIGLAAPIKKYFSC</sequence>
<dbReference type="InterPro" id="IPR044298">
    <property type="entry name" value="MIG/MutY"/>
</dbReference>
<dbReference type="InterPro" id="IPR023170">
    <property type="entry name" value="HhH_base_excis_C"/>
</dbReference>
<dbReference type="Pfam" id="PF10576">
    <property type="entry name" value="EndIII_4Fe-2S"/>
    <property type="match status" value="1"/>
</dbReference>
<dbReference type="InterPro" id="IPR005760">
    <property type="entry name" value="A/G_AdeGlyc_MutY"/>
</dbReference>
<evidence type="ECO:0000256" key="3">
    <source>
        <dbReference type="ARBA" id="ARBA00008343"/>
    </source>
</evidence>
<evidence type="ECO:0000256" key="2">
    <source>
        <dbReference type="ARBA" id="ARBA00002933"/>
    </source>
</evidence>
<dbReference type="SMART" id="SM00478">
    <property type="entry name" value="ENDO3c"/>
    <property type="match status" value="1"/>
</dbReference>
<dbReference type="Gene3D" id="1.10.340.30">
    <property type="entry name" value="Hypothetical protein, domain 2"/>
    <property type="match status" value="1"/>
</dbReference>
<evidence type="ECO:0000256" key="8">
    <source>
        <dbReference type="ARBA" id="ARBA00022763"/>
    </source>
</evidence>
<evidence type="ECO:0000256" key="13">
    <source>
        <dbReference type="ARBA" id="ARBA00023295"/>
    </source>
</evidence>
<evidence type="ECO:0000256" key="11">
    <source>
        <dbReference type="ARBA" id="ARBA00023014"/>
    </source>
</evidence>
<dbReference type="CDD" id="cd00056">
    <property type="entry name" value="ENDO3c"/>
    <property type="match status" value="1"/>
</dbReference>
<comment type="cofactor">
    <cofactor evidence="14">
        <name>[4Fe-4S] cluster</name>
        <dbReference type="ChEBI" id="CHEBI:49883"/>
    </cofactor>
    <text evidence="14">Binds 1 [4Fe-4S] cluster.</text>
</comment>
<organism evidence="16 17">
    <name type="scientific">Marinospirillum insulare</name>
    <dbReference type="NCBI Taxonomy" id="217169"/>
    <lineage>
        <taxon>Bacteria</taxon>
        <taxon>Pseudomonadati</taxon>
        <taxon>Pseudomonadota</taxon>
        <taxon>Gammaproteobacteria</taxon>
        <taxon>Oceanospirillales</taxon>
        <taxon>Oceanospirillaceae</taxon>
        <taxon>Marinospirillum</taxon>
    </lineage>
</organism>
<dbReference type="SUPFAM" id="SSF48150">
    <property type="entry name" value="DNA-glycosylase"/>
    <property type="match status" value="1"/>
</dbReference>
<proteinExistence type="inferred from homology"/>
<dbReference type="EMBL" id="BSOR01000016">
    <property type="protein sequence ID" value="GLR63518.1"/>
    <property type="molecule type" value="Genomic_DNA"/>
</dbReference>
<dbReference type="NCBIfam" id="TIGR01084">
    <property type="entry name" value="mutY"/>
    <property type="match status" value="1"/>
</dbReference>
<evidence type="ECO:0000256" key="5">
    <source>
        <dbReference type="ARBA" id="ARBA00022023"/>
    </source>
</evidence>
<evidence type="ECO:0000259" key="15">
    <source>
        <dbReference type="SMART" id="SM00478"/>
    </source>
</evidence>
<dbReference type="PANTHER" id="PTHR42944">
    <property type="entry name" value="ADENINE DNA GLYCOSYLASE"/>
    <property type="match status" value="1"/>
</dbReference>
<dbReference type="Proteomes" id="UP001156682">
    <property type="component" value="Unassembled WGS sequence"/>
</dbReference>
<dbReference type="InterPro" id="IPR003651">
    <property type="entry name" value="Endonuclease3_FeS-loop_motif"/>
</dbReference>
<evidence type="ECO:0000256" key="10">
    <source>
        <dbReference type="ARBA" id="ARBA00023004"/>
    </source>
</evidence>
<keyword evidence="13 14" id="KW-0326">Glycosidase</keyword>
<dbReference type="CDD" id="cd03431">
    <property type="entry name" value="NUDIX_DNA_Glycosylase_C-MutY"/>
    <property type="match status" value="1"/>
</dbReference>
<dbReference type="InterPro" id="IPR015797">
    <property type="entry name" value="NUDIX_hydrolase-like_dom_sf"/>
</dbReference>
<dbReference type="Pfam" id="PF00730">
    <property type="entry name" value="HhH-GPD"/>
    <property type="match status" value="1"/>
</dbReference>
<evidence type="ECO:0000256" key="9">
    <source>
        <dbReference type="ARBA" id="ARBA00022801"/>
    </source>
</evidence>
<evidence type="ECO:0000256" key="12">
    <source>
        <dbReference type="ARBA" id="ARBA00023204"/>
    </source>
</evidence>
<evidence type="ECO:0000256" key="14">
    <source>
        <dbReference type="RuleBase" id="RU365096"/>
    </source>
</evidence>
<evidence type="ECO:0000256" key="1">
    <source>
        <dbReference type="ARBA" id="ARBA00000843"/>
    </source>
</evidence>
<comment type="similarity">
    <text evidence="3 14">Belongs to the Nth/MutY family.</text>
</comment>
<gene>
    <name evidence="16" type="primary">mutY</name>
    <name evidence="16" type="ORF">GCM10007878_09530</name>
</gene>
<evidence type="ECO:0000256" key="7">
    <source>
        <dbReference type="ARBA" id="ARBA00022723"/>
    </source>
</evidence>
<comment type="catalytic activity">
    <reaction evidence="1 14">
        <text>Hydrolyzes free adenine bases from 7,8-dihydro-8-oxoguanine:adenine mismatched double-stranded DNA, leaving an apurinic site.</text>
        <dbReference type="EC" id="3.2.2.31"/>
    </reaction>
</comment>
<comment type="function">
    <text evidence="2">Adenine glycosylase active on G-A mispairs. MutY also corrects error-prone DNA synthesis past GO lesions which are due to the oxidatively damaged form of guanine: 7,8-dihydro-8-oxoguanine (8-oxo-dGTP).</text>
</comment>
<keyword evidence="11" id="KW-0411">Iron-sulfur</keyword>
<name>A0ABQ5ZW26_9GAMM</name>
<dbReference type="Pfam" id="PF14815">
    <property type="entry name" value="NUDIX_4"/>
    <property type="match status" value="1"/>
</dbReference>
<keyword evidence="8 14" id="KW-0227">DNA damage</keyword>
<keyword evidence="9" id="KW-0378">Hydrolase</keyword>
<comment type="caution">
    <text evidence="16">The sequence shown here is derived from an EMBL/GenBank/DDBJ whole genome shotgun (WGS) entry which is preliminary data.</text>
</comment>
<feature type="domain" description="HhH-GPD" evidence="15">
    <location>
        <begin position="39"/>
        <end position="191"/>
    </location>
</feature>
<keyword evidence="7" id="KW-0479">Metal-binding</keyword>
<keyword evidence="17" id="KW-1185">Reference proteome</keyword>
<dbReference type="InterPro" id="IPR003265">
    <property type="entry name" value="HhH-GPD_domain"/>
</dbReference>
<keyword evidence="6" id="KW-0004">4Fe-4S</keyword>
<protein>
    <recommendedName>
        <fullName evidence="5 14">Adenine DNA glycosylase</fullName>
        <ecNumber evidence="4 14">3.2.2.31</ecNumber>
    </recommendedName>
</protein>
<dbReference type="EC" id="3.2.2.31" evidence="4 14"/>
<evidence type="ECO:0000256" key="6">
    <source>
        <dbReference type="ARBA" id="ARBA00022485"/>
    </source>
</evidence>
<evidence type="ECO:0000313" key="17">
    <source>
        <dbReference type="Proteomes" id="UP001156682"/>
    </source>
</evidence>
<accession>A0ABQ5ZW26</accession>
<keyword evidence="12" id="KW-0234">DNA repair</keyword>
<dbReference type="SUPFAM" id="SSF55811">
    <property type="entry name" value="Nudix"/>
    <property type="match status" value="1"/>
</dbReference>
<dbReference type="InterPro" id="IPR011257">
    <property type="entry name" value="DNA_glycosylase"/>
</dbReference>
<evidence type="ECO:0000313" key="16">
    <source>
        <dbReference type="EMBL" id="GLR63518.1"/>
    </source>
</evidence>
<dbReference type="InterPro" id="IPR029119">
    <property type="entry name" value="MutY_C"/>
</dbReference>
<reference evidence="17" key="1">
    <citation type="journal article" date="2019" name="Int. J. Syst. Evol. Microbiol.">
        <title>The Global Catalogue of Microorganisms (GCM) 10K type strain sequencing project: providing services to taxonomists for standard genome sequencing and annotation.</title>
        <authorList>
            <consortium name="The Broad Institute Genomics Platform"/>
            <consortium name="The Broad Institute Genome Sequencing Center for Infectious Disease"/>
            <person name="Wu L."/>
            <person name="Ma J."/>
        </authorList>
    </citation>
    <scope>NUCLEOTIDE SEQUENCE [LARGE SCALE GENOMIC DNA]</scope>
    <source>
        <strain evidence="17">NBRC 100033</strain>
    </source>
</reference>
<dbReference type="RefSeq" id="WP_036238922.1">
    <property type="nucleotide sequence ID" value="NZ_BSOR01000016.1"/>
</dbReference>
<evidence type="ECO:0000256" key="4">
    <source>
        <dbReference type="ARBA" id="ARBA00012045"/>
    </source>
</evidence>
<dbReference type="PANTHER" id="PTHR42944:SF1">
    <property type="entry name" value="ADENINE DNA GLYCOSYLASE"/>
    <property type="match status" value="1"/>
</dbReference>
<dbReference type="Gene3D" id="3.90.79.10">
    <property type="entry name" value="Nucleoside Triphosphate Pyrophosphohydrolase"/>
    <property type="match status" value="1"/>
</dbReference>
<keyword evidence="10 14" id="KW-0408">Iron</keyword>